<dbReference type="InParanoid" id="T1EH44"/>
<dbReference type="OrthoDB" id="444119at2759"/>
<sequence>VGSDTTALKTQCMCNHLTSFGGNFFVAPNTINFATVFTLDNFLGSLPVFSTIIVIFIIYILILVWARHMDKADVARWGSIPLEDNLPTETYYYQMTVYTGMRKNAGTASKPSFILSGDEADTGVRHLTDGKRKEISTGSINNYVLSVEKCLGPLTFLRIWHDNSGKGSKKGWFLDQIEFTDVQTGERFFFVCAQWMAVEEGDGQIERVVPVAGKDDMTQF</sequence>
<dbReference type="EMBL" id="KB097106">
    <property type="protein sequence ID" value="ESN99579.1"/>
    <property type="molecule type" value="Genomic_DNA"/>
</dbReference>
<gene>
    <name evidence="5" type="primary">20195894</name>
    <name evidence="4" type="ORF">HELRODRAFT_125123</name>
</gene>
<evidence type="ECO:0000313" key="6">
    <source>
        <dbReference type="Proteomes" id="UP000015101"/>
    </source>
</evidence>
<reference evidence="5" key="3">
    <citation type="submission" date="2015-06" db="UniProtKB">
        <authorList>
            <consortium name="EnsemblMetazoa"/>
        </authorList>
    </citation>
    <scope>IDENTIFICATION</scope>
</reference>
<dbReference type="RefSeq" id="XP_009022341.1">
    <property type="nucleotide sequence ID" value="XM_009024093.1"/>
</dbReference>
<dbReference type="PANTHER" id="PTHR10877">
    <property type="entry name" value="POLYCYSTIN FAMILY MEMBER"/>
    <property type="match status" value="1"/>
</dbReference>
<feature type="domain" description="PLAT" evidence="3">
    <location>
        <begin position="91"/>
        <end position="210"/>
    </location>
</feature>
<dbReference type="SMART" id="SM00308">
    <property type="entry name" value="LH2"/>
    <property type="match status" value="1"/>
</dbReference>
<reference evidence="4 6" key="2">
    <citation type="journal article" date="2013" name="Nature">
        <title>Insights into bilaterian evolution from three spiralian genomes.</title>
        <authorList>
            <person name="Simakov O."/>
            <person name="Marletaz F."/>
            <person name="Cho S.J."/>
            <person name="Edsinger-Gonzales E."/>
            <person name="Havlak P."/>
            <person name="Hellsten U."/>
            <person name="Kuo D.H."/>
            <person name="Larsson T."/>
            <person name="Lv J."/>
            <person name="Arendt D."/>
            <person name="Savage R."/>
            <person name="Osoegawa K."/>
            <person name="de Jong P."/>
            <person name="Grimwood J."/>
            <person name="Chapman J.A."/>
            <person name="Shapiro H."/>
            <person name="Aerts A."/>
            <person name="Otillar R.P."/>
            <person name="Terry A.Y."/>
            <person name="Boore J.L."/>
            <person name="Grigoriev I.V."/>
            <person name="Lindberg D.R."/>
            <person name="Seaver E.C."/>
            <person name="Weisblat D.A."/>
            <person name="Putnam N.H."/>
            <person name="Rokhsar D.S."/>
        </authorList>
    </citation>
    <scope>NUCLEOTIDE SEQUENCE</scope>
</reference>
<dbReference type="eggNOG" id="KOG3599">
    <property type="taxonomic scope" value="Eukaryota"/>
</dbReference>
<accession>T1EH44</accession>
<keyword evidence="2" id="KW-0812">Transmembrane</keyword>
<dbReference type="HOGENOM" id="CLU_009624_1_0_1"/>
<dbReference type="PROSITE" id="PS50095">
    <property type="entry name" value="PLAT"/>
    <property type="match status" value="1"/>
</dbReference>
<evidence type="ECO:0000256" key="2">
    <source>
        <dbReference type="SAM" id="Phobius"/>
    </source>
</evidence>
<keyword evidence="6" id="KW-1185">Reference proteome</keyword>
<dbReference type="EMBL" id="AMQM01005816">
    <property type="status" value="NOT_ANNOTATED_CDS"/>
    <property type="molecule type" value="Genomic_DNA"/>
</dbReference>
<protein>
    <recommendedName>
        <fullName evidence="3">PLAT domain-containing protein</fullName>
    </recommendedName>
</protein>
<reference evidence="6" key="1">
    <citation type="submission" date="2012-12" db="EMBL/GenBank/DDBJ databases">
        <authorList>
            <person name="Hellsten U."/>
            <person name="Grimwood J."/>
            <person name="Chapman J.A."/>
            <person name="Shapiro H."/>
            <person name="Aerts A."/>
            <person name="Otillar R.P."/>
            <person name="Terry A.Y."/>
            <person name="Boore J.L."/>
            <person name="Simakov O."/>
            <person name="Marletaz F."/>
            <person name="Cho S.-J."/>
            <person name="Edsinger-Gonzales E."/>
            <person name="Havlak P."/>
            <person name="Kuo D.-H."/>
            <person name="Larsson T."/>
            <person name="Lv J."/>
            <person name="Arendt D."/>
            <person name="Savage R."/>
            <person name="Osoegawa K."/>
            <person name="de Jong P."/>
            <person name="Lindberg D.R."/>
            <person name="Seaver E.C."/>
            <person name="Weisblat D.A."/>
            <person name="Putnam N.H."/>
            <person name="Grigoriev I.V."/>
            <person name="Rokhsar D.S."/>
        </authorList>
    </citation>
    <scope>NUCLEOTIDE SEQUENCE</scope>
</reference>
<proteinExistence type="predicted"/>
<dbReference type="InterPro" id="IPR036392">
    <property type="entry name" value="PLAT/LH2_dom_sf"/>
</dbReference>
<evidence type="ECO:0000313" key="4">
    <source>
        <dbReference type="EMBL" id="ESN99579.1"/>
    </source>
</evidence>
<dbReference type="Pfam" id="PF01477">
    <property type="entry name" value="PLAT"/>
    <property type="match status" value="1"/>
</dbReference>
<dbReference type="Gene3D" id="2.60.60.20">
    <property type="entry name" value="PLAT/LH2 domain"/>
    <property type="match status" value="1"/>
</dbReference>
<dbReference type="STRING" id="6412.T1EH44"/>
<dbReference type="GeneID" id="20195894"/>
<dbReference type="Proteomes" id="UP000015101">
    <property type="component" value="Unassembled WGS sequence"/>
</dbReference>
<comment type="caution">
    <text evidence="1">Lacks conserved residue(s) required for the propagation of feature annotation.</text>
</comment>
<evidence type="ECO:0000313" key="5">
    <source>
        <dbReference type="EnsemblMetazoa" id="HelroP125123"/>
    </source>
</evidence>
<keyword evidence="2" id="KW-0472">Membrane</keyword>
<dbReference type="FunFam" id="2.60.60.20:FF:000022">
    <property type="entry name" value="Uncharacterized protein"/>
    <property type="match status" value="1"/>
</dbReference>
<dbReference type="KEGG" id="hro:HELRODRAFT_125123"/>
<dbReference type="PANTHER" id="PTHR10877:SF194">
    <property type="entry name" value="LOCATION OF VULVA DEFECTIVE 1"/>
    <property type="match status" value="1"/>
</dbReference>
<dbReference type="AlphaFoldDB" id="T1EH44"/>
<dbReference type="EnsemblMetazoa" id="HelroT125123">
    <property type="protein sequence ID" value="HelroP125123"/>
    <property type="gene ID" value="HelroG125123"/>
</dbReference>
<keyword evidence="2" id="KW-1133">Transmembrane helix</keyword>
<dbReference type="InterPro" id="IPR001024">
    <property type="entry name" value="PLAT/LH2_dom"/>
</dbReference>
<dbReference type="CTD" id="20195894"/>
<evidence type="ECO:0000256" key="1">
    <source>
        <dbReference type="PROSITE-ProRule" id="PRU00152"/>
    </source>
</evidence>
<feature type="transmembrane region" description="Helical" evidence="2">
    <location>
        <begin position="46"/>
        <end position="66"/>
    </location>
</feature>
<dbReference type="InterPro" id="IPR051223">
    <property type="entry name" value="Polycystin"/>
</dbReference>
<organism evidence="5 6">
    <name type="scientific">Helobdella robusta</name>
    <name type="common">Californian leech</name>
    <dbReference type="NCBI Taxonomy" id="6412"/>
    <lineage>
        <taxon>Eukaryota</taxon>
        <taxon>Metazoa</taxon>
        <taxon>Spiralia</taxon>
        <taxon>Lophotrochozoa</taxon>
        <taxon>Annelida</taxon>
        <taxon>Clitellata</taxon>
        <taxon>Hirudinea</taxon>
        <taxon>Rhynchobdellida</taxon>
        <taxon>Glossiphoniidae</taxon>
        <taxon>Helobdella</taxon>
    </lineage>
</organism>
<evidence type="ECO:0000259" key="3">
    <source>
        <dbReference type="PROSITE" id="PS50095"/>
    </source>
</evidence>
<dbReference type="SUPFAM" id="SSF49723">
    <property type="entry name" value="Lipase/lipooxygenase domain (PLAT/LH2 domain)"/>
    <property type="match status" value="1"/>
</dbReference>
<dbReference type="OMA" id="LWISFAS"/>
<name>T1EH44_HELRO</name>